<dbReference type="Pfam" id="PF13411">
    <property type="entry name" value="MerR_1"/>
    <property type="match status" value="1"/>
</dbReference>
<feature type="compositionally biased region" description="Polar residues" evidence="2">
    <location>
        <begin position="1"/>
        <end position="10"/>
    </location>
</feature>
<proteinExistence type="predicted"/>
<evidence type="ECO:0000259" key="3">
    <source>
        <dbReference type="PROSITE" id="PS50937"/>
    </source>
</evidence>
<evidence type="ECO:0000313" key="4">
    <source>
        <dbReference type="EMBL" id="GAA3718516.1"/>
    </source>
</evidence>
<accession>A0ABP7EIN1</accession>
<dbReference type="RefSeq" id="WP_344814539.1">
    <property type="nucleotide sequence ID" value="NZ_BAAAYX010000026.1"/>
</dbReference>
<gene>
    <name evidence="4" type="ORF">GCM10022204_43200</name>
</gene>
<dbReference type="Gene3D" id="1.10.1660.10">
    <property type="match status" value="1"/>
</dbReference>
<keyword evidence="5" id="KW-1185">Reference proteome</keyword>
<dbReference type="InterPro" id="IPR047057">
    <property type="entry name" value="MerR_fam"/>
</dbReference>
<dbReference type="EMBL" id="BAAAYX010000026">
    <property type="protein sequence ID" value="GAA3718516.1"/>
    <property type="molecule type" value="Genomic_DNA"/>
</dbReference>
<dbReference type="InterPro" id="IPR009061">
    <property type="entry name" value="DNA-bd_dom_put_sf"/>
</dbReference>
<dbReference type="Proteomes" id="UP001500051">
    <property type="component" value="Unassembled WGS sequence"/>
</dbReference>
<protein>
    <submittedName>
        <fullName evidence="4">MerR family transcriptional regulator</fullName>
    </submittedName>
</protein>
<evidence type="ECO:0000313" key="5">
    <source>
        <dbReference type="Proteomes" id="UP001500051"/>
    </source>
</evidence>
<dbReference type="CDD" id="cd00592">
    <property type="entry name" value="HTH_MerR-like"/>
    <property type="match status" value="1"/>
</dbReference>
<dbReference type="SUPFAM" id="SSF46955">
    <property type="entry name" value="Putative DNA-binding domain"/>
    <property type="match status" value="1"/>
</dbReference>
<name>A0ABP7EIN1_9ACTN</name>
<dbReference type="PANTHER" id="PTHR30204">
    <property type="entry name" value="REDOX-CYCLING DRUG-SENSING TRANSCRIPTIONAL ACTIVATOR SOXR"/>
    <property type="match status" value="1"/>
</dbReference>
<keyword evidence="1" id="KW-0238">DNA-binding</keyword>
<organism evidence="4 5">
    <name type="scientific">Microlunatus aurantiacus</name>
    <dbReference type="NCBI Taxonomy" id="446786"/>
    <lineage>
        <taxon>Bacteria</taxon>
        <taxon>Bacillati</taxon>
        <taxon>Actinomycetota</taxon>
        <taxon>Actinomycetes</taxon>
        <taxon>Propionibacteriales</taxon>
        <taxon>Propionibacteriaceae</taxon>
        <taxon>Microlunatus</taxon>
    </lineage>
</organism>
<dbReference type="InterPro" id="IPR000551">
    <property type="entry name" value="MerR-type_HTH_dom"/>
</dbReference>
<feature type="domain" description="HTH merR-type" evidence="3">
    <location>
        <begin position="26"/>
        <end position="95"/>
    </location>
</feature>
<sequence length="153" mass="16878">METPLTSLAQLATGESGDDADAVEPRYQIGAVAERTSLSHHTLRHWDEAGLVSPSGRSDGGFRLYSDADIERILVIRRMKPLGFTLEQMQQLLDAIDTLRAPTSDAEARARSAATLKACAQQAHESLERIRRHLGYAEEFSDLISGWIRATDT</sequence>
<dbReference type="PANTHER" id="PTHR30204:SF93">
    <property type="entry name" value="HTH MERR-TYPE DOMAIN-CONTAINING PROTEIN"/>
    <property type="match status" value="1"/>
</dbReference>
<dbReference type="PRINTS" id="PR00040">
    <property type="entry name" value="HTHMERR"/>
</dbReference>
<evidence type="ECO:0000256" key="2">
    <source>
        <dbReference type="SAM" id="MobiDB-lite"/>
    </source>
</evidence>
<evidence type="ECO:0000256" key="1">
    <source>
        <dbReference type="ARBA" id="ARBA00023125"/>
    </source>
</evidence>
<feature type="region of interest" description="Disordered" evidence="2">
    <location>
        <begin position="1"/>
        <end position="22"/>
    </location>
</feature>
<dbReference type="PROSITE" id="PS00552">
    <property type="entry name" value="HTH_MERR_1"/>
    <property type="match status" value="1"/>
</dbReference>
<comment type="caution">
    <text evidence="4">The sequence shown here is derived from an EMBL/GenBank/DDBJ whole genome shotgun (WGS) entry which is preliminary data.</text>
</comment>
<dbReference type="PROSITE" id="PS50937">
    <property type="entry name" value="HTH_MERR_2"/>
    <property type="match status" value="1"/>
</dbReference>
<dbReference type="SMART" id="SM00422">
    <property type="entry name" value="HTH_MERR"/>
    <property type="match status" value="1"/>
</dbReference>
<reference evidence="5" key="1">
    <citation type="journal article" date="2019" name="Int. J. Syst. Evol. Microbiol.">
        <title>The Global Catalogue of Microorganisms (GCM) 10K type strain sequencing project: providing services to taxonomists for standard genome sequencing and annotation.</title>
        <authorList>
            <consortium name="The Broad Institute Genomics Platform"/>
            <consortium name="The Broad Institute Genome Sequencing Center for Infectious Disease"/>
            <person name="Wu L."/>
            <person name="Ma J."/>
        </authorList>
    </citation>
    <scope>NUCLEOTIDE SEQUENCE [LARGE SCALE GENOMIC DNA]</scope>
    <source>
        <strain evidence="5">JCM 16548</strain>
    </source>
</reference>